<evidence type="ECO:0000259" key="7">
    <source>
        <dbReference type="Pfam" id="PF07092"/>
    </source>
</evidence>
<dbReference type="GO" id="GO:0012505">
    <property type="term" value="C:endomembrane system"/>
    <property type="evidence" value="ECO:0007669"/>
    <property type="project" value="UniProtKB-SubCell"/>
</dbReference>
<evidence type="ECO:0000256" key="6">
    <source>
        <dbReference type="SAM" id="Phobius"/>
    </source>
</evidence>
<dbReference type="PANTHER" id="PTHR28556">
    <property type="entry name" value="TRANSMEMBRANE PROTEIN 106B"/>
    <property type="match status" value="1"/>
</dbReference>
<evidence type="ECO:0000256" key="3">
    <source>
        <dbReference type="ARBA" id="ARBA00022692"/>
    </source>
</evidence>
<accession>A0AAV7QA65</accession>
<feature type="domain" description="Transmembrane protein 106 C-terminal" evidence="7">
    <location>
        <begin position="80"/>
        <end position="218"/>
    </location>
</feature>
<evidence type="ECO:0000256" key="5">
    <source>
        <dbReference type="ARBA" id="ARBA00023136"/>
    </source>
</evidence>
<reference evidence="9" key="1">
    <citation type="journal article" date="2022" name="bioRxiv">
        <title>Sequencing and chromosome-scale assembly of the giantPleurodeles waltlgenome.</title>
        <authorList>
            <person name="Brown T."/>
            <person name="Elewa A."/>
            <person name="Iarovenko S."/>
            <person name="Subramanian E."/>
            <person name="Araus A.J."/>
            <person name="Petzold A."/>
            <person name="Susuki M."/>
            <person name="Suzuki K.-i.T."/>
            <person name="Hayashi T."/>
            <person name="Toyoda A."/>
            <person name="Oliveira C."/>
            <person name="Osipova E."/>
            <person name="Leigh N.D."/>
            <person name="Simon A."/>
            <person name="Yun M.H."/>
        </authorList>
    </citation>
    <scope>NUCLEOTIDE SEQUENCE</scope>
    <source>
        <strain evidence="9">20211129_DDA</strain>
        <tissue evidence="9">Liver</tissue>
    </source>
</reference>
<comment type="caution">
    <text evidence="9">The sequence shown here is derived from an EMBL/GenBank/DDBJ whole genome shotgun (WGS) entry which is preliminary data.</text>
</comment>
<dbReference type="AlphaFoldDB" id="A0AAV7QA65"/>
<evidence type="ECO:0000256" key="2">
    <source>
        <dbReference type="ARBA" id="ARBA00008111"/>
    </source>
</evidence>
<dbReference type="Pfam" id="PF21002">
    <property type="entry name" value="TMEM106_N"/>
    <property type="match status" value="1"/>
</dbReference>
<dbReference type="Pfam" id="PF07092">
    <property type="entry name" value="TMEM106"/>
    <property type="match status" value="1"/>
</dbReference>
<evidence type="ECO:0000256" key="1">
    <source>
        <dbReference type="ARBA" id="ARBA00004308"/>
    </source>
</evidence>
<comment type="subcellular location">
    <subcellularLocation>
        <location evidence="1">Endomembrane system</location>
    </subcellularLocation>
</comment>
<dbReference type="InterPro" id="IPR048509">
    <property type="entry name" value="TMEM106_C"/>
</dbReference>
<dbReference type="PANTHER" id="PTHR28556:SF3">
    <property type="entry name" value="TRANSMEMBRANE PROTEIN 106A"/>
    <property type="match status" value="1"/>
</dbReference>
<keyword evidence="4 6" id="KW-1133">Transmembrane helix</keyword>
<protein>
    <recommendedName>
        <fullName evidence="11">Transmembrane protein 106A</fullName>
    </recommendedName>
</protein>
<evidence type="ECO:0000313" key="9">
    <source>
        <dbReference type="EMBL" id="KAJ1136129.1"/>
    </source>
</evidence>
<name>A0AAV7QA65_PLEWA</name>
<dbReference type="EMBL" id="JANPWB010000010">
    <property type="protein sequence ID" value="KAJ1136129.1"/>
    <property type="molecule type" value="Genomic_DNA"/>
</dbReference>
<evidence type="ECO:0000259" key="8">
    <source>
        <dbReference type="Pfam" id="PF21002"/>
    </source>
</evidence>
<sequence>MSVNEEEGDASSPYEIIESHATCFTCQGTGRIPRDQERDLVALIPYSDQRLKPRRTKLYVSVTVVACVLAFSLVIFFLFPRSIELVSGGVNSSSVSISTVQPSVNLETTHIVNVTNQNYYGLSITQLDVEVILVTVVIGKVSIKHITHILPLSRTQIFLTVESTIKDENTFKICTWPKIKVHNLLLHIQMTVTCSLMGHSEQLFFEDYQYVDCRSNSTAPRLIYSQPP</sequence>
<proteinExistence type="inferred from homology"/>
<keyword evidence="3 6" id="KW-0812">Transmembrane</keyword>
<evidence type="ECO:0000313" key="10">
    <source>
        <dbReference type="Proteomes" id="UP001066276"/>
    </source>
</evidence>
<gene>
    <name evidence="9" type="ORF">NDU88_002547</name>
</gene>
<evidence type="ECO:0008006" key="11">
    <source>
        <dbReference type="Google" id="ProtNLM"/>
    </source>
</evidence>
<feature type="domain" description="Transmembrane protein 106 N-terminal" evidence="8">
    <location>
        <begin position="18"/>
        <end position="57"/>
    </location>
</feature>
<organism evidence="9 10">
    <name type="scientific">Pleurodeles waltl</name>
    <name type="common">Iberian ribbed newt</name>
    <dbReference type="NCBI Taxonomy" id="8319"/>
    <lineage>
        <taxon>Eukaryota</taxon>
        <taxon>Metazoa</taxon>
        <taxon>Chordata</taxon>
        <taxon>Craniata</taxon>
        <taxon>Vertebrata</taxon>
        <taxon>Euteleostomi</taxon>
        <taxon>Amphibia</taxon>
        <taxon>Batrachia</taxon>
        <taxon>Caudata</taxon>
        <taxon>Salamandroidea</taxon>
        <taxon>Salamandridae</taxon>
        <taxon>Pleurodelinae</taxon>
        <taxon>Pleurodeles</taxon>
    </lineage>
</organism>
<keyword evidence="5 6" id="KW-0472">Membrane</keyword>
<comment type="similarity">
    <text evidence="2">Belongs to the TMEM106 family.</text>
</comment>
<keyword evidence="10" id="KW-1185">Reference proteome</keyword>
<feature type="transmembrane region" description="Helical" evidence="6">
    <location>
        <begin position="58"/>
        <end position="79"/>
    </location>
</feature>
<dbReference type="Proteomes" id="UP001066276">
    <property type="component" value="Chromosome 6"/>
</dbReference>
<dbReference type="InterPro" id="IPR048511">
    <property type="entry name" value="TMEM106_N"/>
</dbReference>
<evidence type="ECO:0000256" key="4">
    <source>
        <dbReference type="ARBA" id="ARBA00022989"/>
    </source>
</evidence>
<dbReference type="InterPro" id="IPR009790">
    <property type="entry name" value="TMEM106"/>
</dbReference>